<reference evidence="2" key="1">
    <citation type="submission" date="2023-07" db="EMBL/GenBank/DDBJ databases">
        <title>Genome sequencing of multiple Borrelia sensu lato isolates.</title>
        <authorList>
            <person name="Mongodin E.F."/>
            <person name="Rudenko N."/>
            <person name="Fraser C.M."/>
            <person name="Schutzer S."/>
            <person name="Luft B."/>
            <person name="Morgan R."/>
            <person name="Chastens S."/>
            <person name="Qiu W."/>
        </authorList>
    </citation>
    <scope>NUCLEOTIDE SEQUENCE [LARGE SCALE GENOMIC DNA]</scope>
    <source>
        <strain evidence="2">SCW30h</strain>
    </source>
</reference>
<sequence length="202" mass="22536">MQSKNKLIRLLIIITTLFFNVENIFTNEKSKNNITDQNSIPAPKIESLKTKTEIKFGFILPYPTAIEFSINNFDIGVGVTILSASEFFPKSPIALLFKTYCDYIFLNSRIKDSNFFFFLGSGLFFEIGKITSPSNSINVSSGITYKIGVGLPLGIIYEAYYDIIEIIIKTTPSIFIGQMPNGNLIFPIKGNFSIGIKGSLKI</sequence>
<dbReference type="InterPro" id="IPR016489">
    <property type="entry name" value="BAPKO_0422-like"/>
</dbReference>
<keyword evidence="3" id="KW-1185">Reference proteome</keyword>
<dbReference type="Pfam" id="PF13161">
    <property type="entry name" value="DUF3996"/>
    <property type="match status" value="1"/>
</dbReference>
<gene>
    <name evidence="2" type="ORF">QIA00_02800</name>
</gene>
<evidence type="ECO:0000313" key="2">
    <source>
        <dbReference type="EMBL" id="WNY64186.1"/>
    </source>
</evidence>
<feature type="transmembrane region" description="Helical" evidence="1">
    <location>
        <begin position="7"/>
        <end position="25"/>
    </location>
</feature>
<name>A0ABZ0CD71_9SPIR</name>
<organism evidence="2 3">
    <name type="scientific">Borreliella americana</name>
    <dbReference type="NCBI Taxonomy" id="478807"/>
    <lineage>
        <taxon>Bacteria</taxon>
        <taxon>Pseudomonadati</taxon>
        <taxon>Spirochaetota</taxon>
        <taxon>Spirochaetia</taxon>
        <taxon>Spirochaetales</taxon>
        <taxon>Borreliaceae</taxon>
        <taxon>Borreliella</taxon>
    </lineage>
</organism>
<dbReference type="RefSeq" id="WP_316257350.1">
    <property type="nucleotide sequence ID" value="NZ_CP132449.1"/>
</dbReference>
<keyword evidence="1" id="KW-0812">Transmembrane</keyword>
<keyword evidence="1" id="KW-1133">Transmembrane helix</keyword>
<keyword evidence="1" id="KW-0472">Membrane</keyword>
<dbReference type="EMBL" id="CP132449">
    <property type="protein sequence ID" value="WNY64186.1"/>
    <property type="molecule type" value="Genomic_DNA"/>
</dbReference>
<evidence type="ECO:0000313" key="3">
    <source>
        <dbReference type="Proteomes" id="UP001305925"/>
    </source>
</evidence>
<accession>A0ABZ0CD71</accession>
<dbReference type="Proteomes" id="UP001305925">
    <property type="component" value="Chromosome"/>
</dbReference>
<evidence type="ECO:0000256" key="1">
    <source>
        <dbReference type="SAM" id="Phobius"/>
    </source>
</evidence>
<protein>
    <submittedName>
        <fullName evidence="2">BAPKO_0422 family outer member beta-barrel protein</fullName>
    </submittedName>
</protein>
<proteinExistence type="predicted"/>